<dbReference type="PANTHER" id="PTHR15887">
    <property type="entry name" value="TRANSMEMBRANE PROTEIN 69"/>
    <property type="match status" value="1"/>
</dbReference>
<keyword evidence="1" id="KW-0812">Transmembrane</keyword>
<evidence type="ECO:0000313" key="3">
    <source>
        <dbReference type="Proteomes" id="UP000215188"/>
    </source>
</evidence>
<reference evidence="2 3" key="1">
    <citation type="submission" date="2017-06" db="EMBL/GenBank/DDBJ databases">
        <title>Reclassification of a Polynucleobacter cosmopolitanus strain isolated from tropical Lake Victoria as Polynucleobacter victoriensis comb. nov.</title>
        <authorList>
            <person name="Hahn M.W."/>
        </authorList>
    </citation>
    <scope>NUCLEOTIDE SEQUENCE [LARGE SCALE GENOMIC DNA]</scope>
    <source>
        <strain evidence="2 3">MWH-MoIso2</strain>
    </source>
</reference>
<dbReference type="OrthoDB" id="8591832at2"/>
<accession>A0A229FSC8</accession>
<dbReference type="PANTHER" id="PTHR15887:SF1">
    <property type="entry name" value="TRANSMEMBRANE PROTEIN 69"/>
    <property type="match status" value="1"/>
</dbReference>
<keyword evidence="1" id="KW-0472">Membrane</keyword>
<dbReference type="InterPro" id="IPR021836">
    <property type="entry name" value="DUF3429"/>
</dbReference>
<name>A0A229FSC8_9BURK</name>
<sequence>MLTPIAKFLGYAGLIPFILLSGLVQFTEPPLDFWAANSLLLYGATIASFVGALHWGPLLSPLSNQEGYGFWRSKGAWIWGVTPSLLAWVALHLPFSSGYFLIAATLLLALLVDRKQFRHLIHDETYLAEFLKMRTVLTAVATASLVLAGIAIRQF</sequence>
<dbReference type="AlphaFoldDB" id="A0A229FSC8"/>
<feature type="transmembrane region" description="Helical" evidence="1">
    <location>
        <begin position="133"/>
        <end position="152"/>
    </location>
</feature>
<keyword evidence="1" id="KW-1133">Transmembrane helix</keyword>
<dbReference type="EMBL" id="NJGG01000002">
    <property type="protein sequence ID" value="OXL14927.1"/>
    <property type="molecule type" value="Genomic_DNA"/>
</dbReference>
<keyword evidence="3" id="KW-1185">Reference proteome</keyword>
<comment type="caution">
    <text evidence="2">The sequence shown here is derived from an EMBL/GenBank/DDBJ whole genome shotgun (WGS) entry which is preliminary data.</text>
</comment>
<proteinExistence type="predicted"/>
<dbReference type="Pfam" id="PF11911">
    <property type="entry name" value="DUF3429"/>
    <property type="match status" value="1"/>
</dbReference>
<dbReference type="RefSeq" id="WP_089515895.1">
    <property type="nucleotide sequence ID" value="NZ_NJGG01000002.1"/>
</dbReference>
<evidence type="ECO:0000256" key="1">
    <source>
        <dbReference type="SAM" id="Phobius"/>
    </source>
</evidence>
<organism evidence="2 3">
    <name type="scientific">Polynucleobacter cosmopolitanus</name>
    <dbReference type="NCBI Taxonomy" id="351345"/>
    <lineage>
        <taxon>Bacteria</taxon>
        <taxon>Pseudomonadati</taxon>
        <taxon>Pseudomonadota</taxon>
        <taxon>Betaproteobacteria</taxon>
        <taxon>Burkholderiales</taxon>
        <taxon>Burkholderiaceae</taxon>
        <taxon>Polynucleobacter</taxon>
    </lineage>
</organism>
<evidence type="ECO:0000313" key="2">
    <source>
        <dbReference type="EMBL" id="OXL14927.1"/>
    </source>
</evidence>
<dbReference type="Proteomes" id="UP000215188">
    <property type="component" value="Unassembled WGS sequence"/>
</dbReference>
<gene>
    <name evidence="2" type="ORF">AOC33_06300</name>
</gene>
<feature type="transmembrane region" description="Helical" evidence="1">
    <location>
        <begin position="85"/>
        <end position="112"/>
    </location>
</feature>
<feature type="transmembrane region" description="Helical" evidence="1">
    <location>
        <begin position="39"/>
        <end position="56"/>
    </location>
</feature>
<protein>
    <submittedName>
        <fullName evidence="2">DUF3429 domain-containing protein</fullName>
    </submittedName>
</protein>
<feature type="transmembrane region" description="Helical" evidence="1">
    <location>
        <begin position="6"/>
        <end position="27"/>
    </location>
</feature>